<protein>
    <submittedName>
        <fullName evidence="6">Thiosulfate reductase electron transport protein phsB</fullName>
    </submittedName>
</protein>
<name>A0A1W1BB54_9ZZZZ</name>
<feature type="domain" description="4Fe-4S ferredoxin-type" evidence="5">
    <location>
        <begin position="4"/>
        <end position="34"/>
    </location>
</feature>
<dbReference type="InterPro" id="IPR017896">
    <property type="entry name" value="4Fe4S_Fe-S-bd"/>
</dbReference>
<evidence type="ECO:0000313" key="6">
    <source>
        <dbReference type="EMBL" id="SFV50648.1"/>
    </source>
</evidence>
<keyword evidence="3" id="KW-0408">Iron</keyword>
<dbReference type="GO" id="GO:0046872">
    <property type="term" value="F:metal ion binding"/>
    <property type="evidence" value="ECO:0007669"/>
    <property type="project" value="UniProtKB-KW"/>
</dbReference>
<feature type="domain" description="4Fe-4S ferredoxin-type" evidence="5">
    <location>
        <begin position="56"/>
        <end position="87"/>
    </location>
</feature>
<dbReference type="SUPFAM" id="SSF54862">
    <property type="entry name" value="4Fe-4S ferredoxins"/>
    <property type="match status" value="1"/>
</dbReference>
<dbReference type="PROSITE" id="PS51379">
    <property type="entry name" value="4FE4S_FER_2"/>
    <property type="match status" value="3"/>
</dbReference>
<reference evidence="6" key="1">
    <citation type="submission" date="2016-10" db="EMBL/GenBank/DDBJ databases">
        <authorList>
            <person name="de Groot N.N."/>
        </authorList>
    </citation>
    <scope>NUCLEOTIDE SEQUENCE</scope>
</reference>
<keyword evidence="1" id="KW-0004">4Fe-4S</keyword>
<sequence>MANYGMAFDYKLCINCHACEVACKEENGIDLGAKNHRLWIQEDALVKGDFWDLDRSEISFMQMQCQECQDAPCLKACPNGAIYVDENGIVRLHQDKCDLTRACMEACPYDARYVDEKNHVTDKCIFCADTRLARGETTTACQITCPAKLRYFGDLDDENSEISKVLKEREHFTLKPEAGTKPKLFYLK</sequence>
<organism evidence="6">
    <name type="scientific">hydrothermal vent metagenome</name>
    <dbReference type="NCBI Taxonomy" id="652676"/>
    <lineage>
        <taxon>unclassified sequences</taxon>
        <taxon>metagenomes</taxon>
        <taxon>ecological metagenomes</taxon>
    </lineage>
</organism>
<accession>A0A1W1BB54</accession>
<dbReference type="CDD" id="cd10551">
    <property type="entry name" value="PsrB"/>
    <property type="match status" value="1"/>
</dbReference>
<proteinExistence type="predicted"/>
<gene>
    <name evidence="6" type="ORF">MNB_SV-8-1416</name>
</gene>
<evidence type="ECO:0000256" key="4">
    <source>
        <dbReference type="ARBA" id="ARBA00023014"/>
    </source>
</evidence>
<dbReference type="EMBL" id="FPHD01000009">
    <property type="protein sequence ID" value="SFV50648.1"/>
    <property type="molecule type" value="Genomic_DNA"/>
</dbReference>
<feature type="domain" description="4Fe-4S ferredoxin-type" evidence="5">
    <location>
        <begin position="88"/>
        <end position="117"/>
    </location>
</feature>
<evidence type="ECO:0000256" key="1">
    <source>
        <dbReference type="ARBA" id="ARBA00022485"/>
    </source>
</evidence>
<dbReference type="AlphaFoldDB" id="A0A1W1BB54"/>
<keyword evidence="2" id="KW-0479">Metal-binding</keyword>
<dbReference type="GO" id="GO:0051539">
    <property type="term" value="F:4 iron, 4 sulfur cluster binding"/>
    <property type="evidence" value="ECO:0007669"/>
    <property type="project" value="UniProtKB-KW"/>
</dbReference>
<keyword evidence="4" id="KW-0411">Iron-sulfur</keyword>
<dbReference type="Gene3D" id="3.30.70.20">
    <property type="match status" value="2"/>
</dbReference>
<dbReference type="PANTHER" id="PTHR43177">
    <property type="entry name" value="PROTEIN NRFC"/>
    <property type="match status" value="1"/>
</dbReference>
<evidence type="ECO:0000259" key="5">
    <source>
        <dbReference type="PROSITE" id="PS51379"/>
    </source>
</evidence>
<dbReference type="PANTHER" id="PTHR43177:SF3">
    <property type="entry name" value="PROTEIN NRFC HOMOLOG"/>
    <property type="match status" value="1"/>
</dbReference>
<dbReference type="InterPro" id="IPR050954">
    <property type="entry name" value="ET_IronSulfur_Cluster-Binding"/>
</dbReference>
<evidence type="ECO:0000256" key="3">
    <source>
        <dbReference type="ARBA" id="ARBA00023004"/>
    </source>
</evidence>
<dbReference type="Pfam" id="PF13247">
    <property type="entry name" value="Fer4_11"/>
    <property type="match status" value="1"/>
</dbReference>
<evidence type="ECO:0000256" key="2">
    <source>
        <dbReference type="ARBA" id="ARBA00022723"/>
    </source>
</evidence>